<evidence type="ECO:0000259" key="1">
    <source>
        <dbReference type="Pfam" id="PF03446"/>
    </source>
</evidence>
<accession>A0A813GWF1</accession>
<dbReference type="GO" id="GO:0050661">
    <property type="term" value="F:NADP binding"/>
    <property type="evidence" value="ECO:0007669"/>
    <property type="project" value="InterPro"/>
</dbReference>
<reference evidence="2" key="1">
    <citation type="submission" date="2021-02" db="EMBL/GenBank/DDBJ databases">
        <authorList>
            <person name="Dougan E. K."/>
            <person name="Rhodes N."/>
            <person name="Thang M."/>
            <person name="Chan C."/>
        </authorList>
    </citation>
    <scope>NUCLEOTIDE SEQUENCE</scope>
</reference>
<feature type="domain" description="6-phosphogluconate dehydrogenase NADP-binding" evidence="1">
    <location>
        <begin position="9"/>
        <end position="109"/>
    </location>
</feature>
<dbReference type="Proteomes" id="UP000654075">
    <property type="component" value="Unassembled WGS sequence"/>
</dbReference>
<evidence type="ECO:0000313" key="3">
    <source>
        <dbReference type="Proteomes" id="UP000654075"/>
    </source>
</evidence>
<gene>
    <name evidence="2" type="ORF">PGLA1383_LOCUS45228</name>
</gene>
<dbReference type="Pfam" id="PF03446">
    <property type="entry name" value="NAD_binding_2"/>
    <property type="match status" value="1"/>
</dbReference>
<dbReference type="AlphaFoldDB" id="A0A813GWF1"/>
<comment type="caution">
    <text evidence="2">The sequence shown here is derived from an EMBL/GenBank/DDBJ whole genome shotgun (WGS) entry which is preliminary data.</text>
</comment>
<dbReference type="Gene3D" id="3.40.50.720">
    <property type="entry name" value="NAD(P)-binding Rossmann-like Domain"/>
    <property type="match status" value="1"/>
</dbReference>
<sequence length="222" mass="23686">MSSEWPHGTIGFVGTGSMTQALASQFATSGVPVLIGSRTPEKAKALAAEIGSGARACESIKNVIRECGTIWVCLANAKAADGKYGVVEFLETYKGDLVGSGKILIETSNPYLAGFAPPAPHESAMTYHAEYLKSLGDESTAWATAYNSIYFKSITGVKKQPTEMCGDYRARVVLKALIEQHGWEAADYGGLDSAPLLEPRGPKRVKHPRIVEYDGCDGLPGK</sequence>
<dbReference type="SUPFAM" id="SSF51735">
    <property type="entry name" value="NAD(P)-binding Rossmann-fold domains"/>
    <property type="match status" value="1"/>
</dbReference>
<dbReference type="EMBL" id="CAJNNV010029443">
    <property type="protein sequence ID" value="CAE8628622.1"/>
    <property type="molecule type" value="Genomic_DNA"/>
</dbReference>
<organism evidence="2 3">
    <name type="scientific">Polarella glacialis</name>
    <name type="common">Dinoflagellate</name>
    <dbReference type="NCBI Taxonomy" id="89957"/>
    <lineage>
        <taxon>Eukaryota</taxon>
        <taxon>Sar</taxon>
        <taxon>Alveolata</taxon>
        <taxon>Dinophyceae</taxon>
        <taxon>Suessiales</taxon>
        <taxon>Suessiaceae</taxon>
        <taxon>Polarella</taxon>
    </lineage>
</organism>
<dbReference type="InterPro" id="IPR036291">
    <property type="entry name" value="NAD(P)-bd_dom_sf"/>
</dbReference>
<proteinExistence type="predicted"/>
<evidence type="ECO:0000313" key="2">
    <source>
        <dbReference type="EMBL" id="CAE8628622.1"/>
    </source>
</evidence>
<keyword evidence="3" id="KW-1185">Reference proteome</keyword>
<dbReference type="InterPro" id="IPR006115">
    <property type="entry name" value="6PGDH_NADP-bd"/>
</dbReference>
<name>A0A813GWF1_POLGL</name>
<protein>
    <recommendedName>
        <fullName evidence="1">6-phosphogluconate dehydrogenase NADP-binding domain-containing protein</fullName>
    </recommendedName>
</protein>